<keyword evidence="3" id="KW-1185">Reference proteome</keyword>
<accession>A0A542Z976</accession>
<sequence>MRRSIGRVRAISRAGFGALALVSPILMSISTAGEAHAGQVIPGGHLDYYQAVEVSSYSNAIDLDRRIGACSTSPGGSCTITHGESLSTTVGTALGMTKYDVSAEIKVDITASNSTDVSCSSPVFGNNHGKQWVAHDRGVRKYYRLQHVTRVNYGYPTHYVTSGVLTAFQPYRSQIFCRFE</sequence>
<keyword evidence="1" id="KW-0732">Signal</keyword>
<proteinExistence type="predicted"/>
<evidence type="ECO:0000256" key="1">
    <source>
        <dbReference type="SAM" id="SignalP"/>
    </source>
</evidence>
<dbReference type="Proteomes" id="UP000319514">
    <property type="component" value="Unassembled WGS sequence"/>
</dbReference>
<evidence type="ECO:0000313" key="3">
    <source>
        <dbReference type="Proteomes" id="UP000319514"/>
    </source>
</evidence>
<reference evidence="2 3" key="1">
    <citation type="submission" date="2019-06" db="EMBL/GenBank/DDBJ databases">
        <title>Sequencing the genomes of 1000 actinobacteria strains.</title>
        <authorList>
            <person name="Klenk H.-P."/>
        </authorList>
    </citation>
    <scope>NUCLEOTIDE SEQUENCE [LARGE SCALE GENOMIC DNA]</scope>
    <source>
        <strain evidence="2 3">DSM 18082</strain>
    </source>
</reference>
<evidence type="ECO:0008006" key="4">
    <source>
        <dbReference type="Google" id="ProtNLM"/>
    </source>
</evidence>
<dbReference type="EMBL" id="VFOQ01000002">
    <property type="protein sequence ID" value="TQL56865.1"/>
    <property type="molecule type" value="Genomic_DNA"/>
</dbReference>
<feature type="chain" id="PRO_5022210826" description="Secreted protein" evidence="1">
    <location>
        <begin position="38"/>
        <end position="180"/>
    </location>
</feature>
<dbReference type="AlphaFoldDB" id="A0A542Z976"/>
<gene>
    <name evidence="2" type="ORF">FB474_3628</name>
</gene>
<organism evidence="2 3">
    <name type="scientific">Oryzihumus leptocrescens</name>
    <dbReference type="NCBI Taxonomy" id="297536"/>
    <lineage>
        <taxon>Bacteria</taxon>
        <taxon>Bacillati</taxon>
        <taxon>Actinomycetota</taxon>
        <taxon>Actinomycetes</taxon>
        <taxon>Micrococcales</taxon>
        <taxon>Intrasporangiaceae</taxon>
        <taxon>Oryzihumus</taxon>
    </lineage>
</organism>
<protein>
    <recommendedName>
        <fullName evidence="4">Secreted protein</fullName>
    </recommendedName>
</protein>
<evidence type="ECO:0000313" key="2">
    <source>
        <dbReference type="EMBL" id="TQL56865.1"/>
    </source>
</evidence>
<comment type="caution">
    <text evidence="2">The sequence shown here is derived from an EMBL/GenBank/DDBJ whole genome shotgun (WGS) entry which is preliminary data.</text>
</comment>
<name>A0A542Z976_9MICO</name>
<feature type="signal peptide" evidence="1">
    <location>
        <begin position="1"/>
        <end position="37"/>
    </location>
</feature>